<proteinExistence type="predicted"/>
<keyword evidence="3" id="KW-1185">Reference proteome</keyword>
<gene>
    <name evidence="2" type="ORF">GTW51_04075</name>
</gene>
<feature type="coiled-coil region" evidence="1">
    <location>
        <begin position="49"/>
        <end position="83"/>
    </location>
</feature>
<dbReference type="AlphaFoldDB" id="A0A6L9MDY6"/>
<dbReference type="EMBL" id="JAAAMJ010000001">
    <property type="protein sequence ID" value="NDV85876.1"/>
    <property type="molecule type" value="Genomic_DNA"/>
</dbReference>
<comment type="caution">
    <text evidence="2">The sequence shown here is derived from an EMBL/GenBank/DDBJ whole genome shotgun (WGS) entry which is preliminary data.</text>
</comment>
<evidence type="ECO:0000256" key="1">
    <source>
        <dbReference type="SAM" id="Coils"/>
    </source>
</evidence>
<dbReference type="Pfam" id="PF13747">
    <property type="entry name" value="DUF4164"/>
    <property type="match status" value="1"/>
</dbReference>
<evidence type="ECO:0000313" key="2">
    <source>
        <dbReference type="EMBL" id="NDV85876.1"/>
    </source>
</evidence>
<dbReference type="InterPro" id="IPR025310">
    <property type="entry name" value="DUF4164"/>
</dbReference>
<evidence type="ECO:0000313" key="3">
    <source>
        <dbReference type="Proteomes" id="UP000476332"/>
    </source>
</evidence>
<dbReference type="RefSeq" id="WP_163042565.1">
    <property type="nucleotide sequence ID" value="NZ_JAAAMJ010000001.1"/>
</dbReference>
<organism evidence="2 3">
    <name type="scientific">Aurantimonas aggregata</name>
    <dbReference type="NCBI Taxonomy" id="2047720"/>
    <lineage>
        <taxon>Bacteria</taxon>
        <taxon>Pseudomonadati</taxon>
        <taxon>Pseudomonadota</taxon>
        <taxon>Alphaproteobacteria</taxon>
        <taxon>Hyphomicrobiales</taxon>
        <taxon>Aurantimonadaceae</taxon>
        <taxon>Aurantimonas</taxon>
    </lineage>
</organism>
<keyword evidence="1" id="KW-0175">Coiled coil</keyword>
<dbReference type="Proteomes" id="UP000476332">
    <property type="component" value="Unassembled WGS sequence"/>
</dbReference>
<name>A0A6L9MDY6_9HYPH</name>
<accession>A0A6L9MDY6</accession>
<sequence>MPLDDPFEAARLRLRTAIERLEHAVEARLERETVVQGAEVEIQRMTADRGRLARELDAALARNERLTQANREVSQRLVDAMERVRGVLEQHR</sequence>
<reference evidence="2 3" key="1">
    <citation type="submission" date="2020-01" db="EMBL/GenBank/DDBJ databases">
        <title>Genomes of bacteria type strains.</title>
        <authorList>
            <person name="Chen J."/>
            <person name="Zhu S."/>
            <person name="Chen J."/>
        </authorList>
    </citation>
    <scope>NUCLEOTIDE SEQUENCE [LARGE SCALE GENOMIC DNA]</scope>
    <source>
        <strain evidence="2 3">KCTC 52919</strain>
    </source>
</reference>
<protein>
    <submittedName>
        <fullName evidence="2">DUF4164 family protein</fullName>
    </submittedName>
</protein>